<dbReference type="AlphaFoldDB" id="A0A8B9HUE3"/>
<sequence length="100" mass="11384">ILLYLKNPATSVPEIRNLISNYSVLSGYKIIFGKSTAIQLNVPDYINVNTPFHLTNTGFRYLGITISPDLNNLYRSHYSPILETIMKNVLEIHLKYRKGG</sequence>
<dbReference type="Ensembl" id="ENSAMXT00005019233.1">
    <property type="protein sequence ID" value="ENSAMXP00005017403.1"/>
    <property type="gene ID" value="ENSAMXG00005009081.1"/>
</dbReference>
<organism evidence="1 2">
    <name type="scientific">Astyanax mexicanus</name>
    <name type="common">Blind cave fish</name>
    <name type="synonym">Astyanax fasciatus mexicanus</name>
    <dbReference type="NCBI Taxonomy" id="7994"/>
    <lineage>
        <taxon>Eukaryota</taxon>
        <taxon>Metazoa</taxon>
        <taxon>Chordata</taxon>
        <taxon>Craniata</taxon>
        <taxon>Vertebrata</taxon>
        <taxon>Euteleostomi</taxon>
        <taxon>Actinopterygii</taxon>
        <taxon>Neopterygii</taxon>
        <taxon>Teleostei</taxon>
        <taxon>Ostariophysi</taxon>
        <taxon>Characiformes</taxon>
        <taxon>Characoidei</taxon>
        <taxon>Acestrorhamphidae</taxon>
        <taxon>Acestrorhamphinae</taxon>
        <taxon>Astyanax</taxon>
    </lineage>
</organism>
<evidence type="ECO:0000313" key="2">
    <source>
        <dbReference type="Proteomes" id="UP000694621"/>
    </source>
</evidence>
<name>A0A8B9HUE3_ASTMX</name>
<reference evidence="1" key="1">
    <citation type="submission" date="2025-08" db="UniProtKB">
        <authorList>
            <consortium name="Ensembl"/>
        </authorList>
    </citation>
    <scope>IDENTIFICATION</scope>
</reference>
<evidence type="ECO:0000313" key="1">
    <source>
        <dbReference type="Ensembl" id="ENSAMXP00005017403.1"/>
    </source>
</evidence>
<accession>A0A8B9HUE3</accession>
<proteinExistence type="predicted"/>
<dbReference type="Proteomes" id="UP000694621">
    <property type="component" value="Unplaced"/>
</dbReference>
<evidence type="ECO:0008006" key="3">
    <source>
        <dbReference type="Google" id="ProtNLM"/>
    </source>
</evidence>
<protein>
    <recommendedName>
        <fullName evidence="3">Reverse transcriptase domain-containing protein</fullName>
    </recommendedName>
</protein>